<comment type="caution">
    <text evidence="1">The sequence shown here is derived from an EMBL/GenBank/DDBJ whole genome shotgun (WGS) entry which is preliminary data.</text>
</comment>
<dbReference type="EMBL" id="JAQQDW010000031">
    <property type="protein sequence ID" value="MFM0105109.1"/>
    <property type="molecule type" value="Genomic_DNA"/>
</dbReference>
<reference evidence="1 2" key="1">
    <citation type="journal article" date="2024" name="Chem. Sci.">
        <title>Discovery of megapolipeptins by genome mining of a Burkholderiales bacteria collection.</title>
        <authorList>
            <person name="Paulo B.S."/>
            <person name="Recchia M.J.J."/>
            <person name="Lee S."/>
            <person name="Fergusson C.H."/>
            <person name="Romanowski S.B."/>
            <person name="Hernandez A."/>
            <person name="Krull N."/>
            <person name="Liu D.Y."/>
            <person name="Cavanagh H."/>
            <person name="Bos A."/>
            <person name="Gray C.A."/>
            <person name="Murphy B.T."/>
            <person name="Linington R.G."/>
            <person name="Eustaquio A.S."/>
        </authorList>
    </citation>
    <scope>NUCLEOTIDE SEQUENCE [LARGE SCALE GENOMIC DNA]</scope>
    <source>
        <strain evidence="1 2">RL18-126-BIB-B</strain>
    </source>
</reference>
<proteinExistence type="predicted"/>
<dbReference type="Proteomes" id="UP001629235">
    <property type="component" value="Unassembled WGS sequence"/>
</dbReference>
<accession>A0ACC7NDE5</accession>
<keyword evidence="2" id="KW-1185">Reference proteome</keyword>
<evidence type="ECO:0000313" key="2">
    <source>
        <dbReference type="Proteomes" id="UP001629235"/>
    </source>
</evidence>
<protein>
    <submittedName>
        <fullName evidence="1">Uncharacterized protein</fullName>
    </submittedName>
</protein>
<name>A0ACC7NDE5_9BURK</name>
<evidence type="ECO:0000313" key="1">
    <source>
        <dbReference type="EMBL" id="MFM0105109.1"/>
    </source>
</evidence>
<organism evidence="1 2">
    <name type="scientific">Paraburkholderia rhynchosiae</name>
    <dbReference type="NCBI Taxonomy" id="487049"/>
    <lineage>
        <taxon>Bacteria</taxon>
        <taxon>Pseudomonadati</taxon>
        <taxon>Pseudomonadota</taxon>
        <taxon>Betaproteobacteria</taxon>
        <taxon>Burkholderiales</taxon>
        <taxon>Burkholderiaceae</taxon>
        <taxon>Paraburkholderia</taxon>
    </lineage>
</organism>
<sequence length="102" mass="10819">MASQIGNVSRDGRCANSSTKCANDDVAMDDAKAWNSTGKSAVVGGMGHSGLCATRKYGGGDQHANRLHLVDDIRKSVFTLRIRVFTDSSRVGSNFGPALCDR</sequence>
<gene>
    <name evidence="1" type="ORF">PQR01_16865</name>
</gene>